<dbReference type="InterPro" id="IPR013320">
    <property type="entry name" value="ConA-like_dom_sf"/>
</dbReference>
<dbReference type="InterPro" id="IPR051172">
    <property type="entry name" value="Chlamydia_OmcB"/>
</dbReference>
<feature type="domain" description="DUF7507" evidence="3">
    <location>
        <begin position="685"/>
        <end position="781"/>
    </location>
</feature>
<feature type="domain" description="DUF7507" evidence="3">
    <location>
        <begin position="794"/>
        <end position="890"/>
    </location>
</feature>
<evidence type="ECO:0000313" key="5">
    <source>
        <dbReference type="Proteomes" id="UP000320888"/>
    </source>
</evidence>
<dbReference type="Proteomes" id="UP000320888">
    <property type="component" value="Unassembled WGS sequence"/>
</dbReference>
<dbReference type="InterPro" id="IPR047589">
    <property type="entry name" value="DUF11_rpt"/>
</dbReference>
<dbReference type="Gene3D" id="2.60.120.200">
    <property type="match status" value="1"/>
</dbReference>
<evidence type="ECO:0000313" key="4">
    <source>
        <dbReference type="EMBL" id="TSB42642.1"/>
    </source>
</evidence>
<feature type="domain" description="DUF7507" evidence="3">
    <location>
        <begin position="353"/>
        <end position="450"/>
    </location>
</feature>
<dbReference type="Pfam" id="PF24346">
    <property type="entry name" value="DUF7507"/>
    <property type="match status" value="6"/>
</dbReference>
<dbReference type="EMBL" id="VKLS01000068">
    <property type="protein sequence ID" value="TSB42642.1"/>
    <property type="molecule type" value="Genomic_DNA"/>
</dbReference>
<evidence type="ECO:0000256" key="2">
    <source>
        <dbReference type="SAM" id="SignalP"/>
    </source>
</evidence>
<organism evidence="4 5">
    <name type="scientific">Streptomyces benahoarensis</name>
    <dbReference type="NCBI Taxonomy" id="2595054"/>
    <lineage>
        <taxon>Bacteria</taxon>
        <taxon>Bacillati</taxon>
        <taxon>Actinomycetota</taxon>
        <taxon>Actinomycetes</taxon>
        <taxon>Kitasatosporales</taxon>
        <taxon>Streptomycetaceae</taxon>
        <taxon>Streptomyces</taxon>
    </lineage>
</organism>
<dbReference type="RefSeq" id="WP_143945115.1">
    <property type="nucleotide sequence ID" value="NZ_VKLS01000068.1"/>
</dbReference>
<dbReference type="PANTHER" id="PTHR34819:SF3">
    <property type="entry name" value="CELL SURFACE PROTEIN"/>
    <property type="match status" value="1"/>
</dbReference>
<evidence type="ECO:0000259" key="3">
    <source>
        <dbReference type="Pfam" id="PF24346"/>
    </source>
</evidence>
<feature type="domain" description="DUF7507" evidence="3">
    <location>
        <begin position="578"/>
        <end position="672"/>
    </location>
</feature>
<dbReference type="AlphaFoldDB" id="A0A553ZMI0"/>
<protein>
    <submittedName>
        <fullName evidence="4">DUF11 domain-containing protein</fullName>
    </submittedName>
</protein>
<sequence>MAVLGVLSMVAAVLGMPVTAAQAQGVGVPLVNETFTGATADPEFEGFGNACLTGAPTGTAPGPGTHPLGGCPPNQVGPVPPSNGAPHGYLNLTDAGNDRSAAVLYNHALPANQGLVTSFDQWQYGNTTNPPADGISFFLIDGAATLDAPGAFGGSLGYAQKLPNDDPGQPFLPGVNRGYLGVGLDVLGNYFGDWEHRGNGCTRRSPAGTAFRIPAPGQNMVTLRGPGHGTEGYCFLSATTSNFSTSGPWPSTLPGQLQGPTTSLPAGVTPAEAEALLEPSRRTLTVEISPSPNPVVTVWIDFHDGNGTQEVLSTPAPNPVPSSYKFGFAGSTGSFTDVHLIRNVSVHPAAALPQLNLVKQVSAATEVPQPLTPGQQVPYEYVVTNSGNVTLNDVNVTDDHVSGITCPQTSLASGQSMTCRGTYTVTDADADAGSVTNTAIAHGTGPGGPANSPPDEVTLPVQRGPGLRLEKTTDESREYRVGDQVAYRYTVTNTGPTTLNDINISDDHVTGIACAATTLAPSGEPGDSTTCKGTHTVTEADGRAGSVTNTAVAHGTSDGTPVDSGPDQATIAVASDLSLSLTKSVDNSHPYEVGDQVTYTYTVTNTGDGTLHGIAVTDDRAPGITCQATTLAPGASTTCTGTYTVTRADADLGNVTNVAFAQGTSDGTTVESPPDTAVIDVVPNQPGLEIEKVVDASHPYQAGDTVTYRYVVRNSGNTTITGATVADDRVSGITCQDTTLAPGASTECTGTYTVTAADAAAGQVRNTAVARGQSNGTAVESPPDSARIEVGRNEPALRIEKTVGSSHPYRVGDTVTYTYHVTNTGNTTINGVTVSDNRVSGITCEATTLAPEASTTCTGTYTVTAADAAAGHVANTAVARGRSDGTAVESPPDSARIDTVANQPALAIKKTVDNPRTFAVGDRVTYTYTVTNTGNTTINGVTVADDRVSGITCLATTLDPGGSTTCTGSYTVTQEDAERGTITNTAVATADGVRSEPAEATVQVTEKPCKGKDCKPCKGKDCHKPCHGKHCDKPCKDKECDKPCKGKDCHKPCEGKHCDKE</sequence>
<dbReference type="SMART" id="SM00710">
    <property type="entry name" value="PbH1"/>
    <property type="match status" value="6"/>
</dbReference>
<dbReference type="PANTHER" id="PTHR34819">
    <property type="entry name" value="LARGE CYSTEINE-RICH PERIPLASMIC PROTEIN OMCB"/>
    <property type="match status" value="1"/>
</dbReference>
<proteinExistence type="predicted"/>
<accession>A0A553ZMI0</accession>
<dbReference type="GO" id="GO:0005975">
    <property type="term" value="P:carbohydrate metabolic process"/>
    <property type="evidence" value="ECO:0007669"/>
    <property type="project" value="UniProtKB-ARBA"/>
</dbReference>
<dbReference type="InterPro" id="IPR013783">
    <property type="entry name" value="Ig-like_fold"/>
</dbReference>
<feature type="chain" id="PRO_5022095015" evidence="2">
    <location>
        <begin position="24"/>
        <end position="1061"/>
    </location>
</feature>
<comment type="caution">
    <text evidence="4">The sequence shown here is derived from an EMBL/GenBank/DDBJ whole genome shotgun (WGS) entry which is preliminary data.</text>
</comment>
<dbReference type="InterPro" id="IPR006626">
    <property type="entry name" value="PbH1"/>
</dbReference>
<gene>
    <name evidence="4" type="ORF">FNZ23_08835</name>
</gene>
<keyword evidence="5" id="KW-1185">Reference proteome</keyword>
<keyword evidence="2" id="KW-0732">Signal</keyword>
<name>A0A553ZMI0_9ACTN</name>
<feature type="domain" description="DUF7507" evidence="3">
    <location>
        <begin position="903"/>
        <end position="998"/>
    </location>
</feature>
<evidence type="ECO:0000256" key="1">
    <source>
        <dbReference type="SAM" id="MobiDB-lite"/>
    </source>
</evidence>
<dbReference type="InterPro" id="IPR055354">
    <property type="entry name" value="DUF7507"/>
</dbReference>
<feature type="signal peptide" evidence="2">
    <location>
        <begin position="1"/>
        <end position="23"/>
    </location>
</feature>
<dbReference type="Gene3D" id="2.60.40.10">
    <property type="entry name" value="Immunoglobulins"/>
    <property type="match status" value="5"/>
</dbReference>
<feature type="region of interest" description="Disordered" evidence="1">
    <location>
        <begin position="437"/>
        <end position="456"/>
    </location>
</feature>
<feature type="region of interest" description="Disordered" evidence="1">
    <location>
        <begin position="1042"/>
        <end position="1061"/>
    </location>
</feature>
<dbReference type="SUPFAM" id="SSF49899">
    <property type="entry name" value="Concanavalin A-like lectins/glucanases"/>
    <property type="match status" value="1"/>
</dbReference>
<reference evidence="4 5" key="1">
    <citation type="submission" date="2019-07" db="EMBL/GenBank/DDBJ databases">
        <title>Draft genome for Streptomyces benahoarensis MZ03-48.</title>
        <authorList>
            <person name="Gonzalez-Pimentel J.L."/>
        </authorList>
    </citation>
    <scope>NUCLEOTIDE SEQUENCE [LARGE SCALE GENOMIC DNA]</scope>
    <source>
        <strain evidence="4 5">MZ03-48</strain>
    </source>
</reference>
<feature type="domain" description="DUF7507" evidence="3">
    <location>
        <begin position="465"/>
        <end position="563"/>
    </location>
</feature>
<dbReference type="NCBIfam" id="TIGR01451">
    <property type="entry name" value="B_ant_repeat"/>
    <property type="match status" value="6"/>
</dbReference>